<dbReference type="Proteomes" id="UP000032274">
    <property type="component" value="Unassembled WGS sequence"/>
</dbReference>
<reference evidence="3 4" key="1">
    <citation type="submission" date="2015-01" db="EMBL/GenBank/DDBJ databases">
        <title>Characterization of Swiss Staphylococcus aureus strains involved in food poisoning.</title>
        <authorList>
            <person name="Crovadore J."/>
            <person name="Chablais R."/>
            <person name="Tonacini J."/>
            <person name="Schnyder B."/>
            <person name="Lefort F."/>
        </authorList>
    </citation>
    <scope>NUCLEOTIDE SEQUENCE [LARGE SCALE GENOMIC DNA]</scope>
    <source>
        <strain evidence="3 4">SA-120</strain>
    </source>
</reference>
<feature type="compositionally biased region" description="Basic and acidic residues" evidence="1">
    <location>
        <begin position="17"/>
        <end position="29"/>
    </location>
</feature>
<evidence type="ECO:0000313" key="3">
    <source>
        <dbReference type="EMBL" id="KIU01507.1"/>
    </source>
</evidence>
<evidence type="ECO:0000256" key="2">
    <source>
        <dbReference type="SAM" id="Phobius"/>
    </source>
</evidence>
<dbReference type="EMBL" id="JXIG01000278">
    <property type="protein sequence ID" value="KIU01507.1"/>
    <property type="molecule type" value="Genomic_DNA"/>
</dbReference>
<name>A0AA40JQE2_STAAU</name>
<keyword evidence="2" id="KW-1133">Transmembrane helix</keyword>
<keyword evidence="2" id="KW-0812">Transmembrane</keyword>
<feature type="non-terminal residue" evidence="3">
    <location>
        <position position="1"/>
    </location>
</feature>
<dbReference type="AlphaFoldDB" id="A0AA40JQE2"/>
<proteinExistence type="predicted"/>
<evidence type="ECO:0000313" key="4">
    <source>
        <dbReference type="Proteomes" id="UP000032274"/>
    </source>
</evidence>
<keyword evidence="2" id="KW-0472">Membrane</keyword>
<protein>
    <submittedName>
        <fullName evidence="3">Uncharacterized protein</fullName>
    </submittedName>
</protein>
<sequence>EQRSRVPDPRGAQKARRVSDQERARRRMDGGSFEMMGSLRGRLFVGLTAIILLTGAVGGILAYRWAYSEAIEMQDSVLIQIGSFALSAPLRQSRPVTGVDAEAEVAVVELGEAPRGATDDRRLWGLTDGLHNDVYHGQPVRA</sequence>
<organism evidence="3 4">
    <name type="scientific">Staphylococcus aureus</name>
    <dbReference type="NCBI Taxonomy" id="1280"/>
    <lineage>
        <taxon>Bacteria</taxon>
        <taxon>Bacillati</taxon>
        <taxon>Bacillota</taxon>
        <taxon>Bacilli</taxon>
        <taxon>Bacillales</taxon>
        <taxon>Staphylococcaceae</taxon>
        <taxon>Staphylococcus</taxon>
    </lineage>
</organism>
<comment type="caution">
    <text evidence="3">The sequence shown here is derived from an EMBL/GenBank/DDBJ whole genome shotgun (WGS) entry which is preliminary data.</text>
</comment>
<feature type="region of interest" description="Disordered" evidence="1">
    <location>
        <begin position="1"/>
        <end position="29"/>
    </location>
</feature>
<gene>
    <name evidence="3" type="ORF">QU38_01265</name>
</gene>
<feature type="non-terminal residue" evidence="3">
    <location>
        <position position="142"/>
    </location>
</feature>
<evidence type="ECO:0000256" key="1">
    <source>
        <dbReference type="SAM" id="MobiDB-lite"/>
    </source>
</evidence>
<accession>A0AA40JQE2</accession>
<feature type="transmembrane region" description="Helical" evidence="2">
    <location>
        <begin position="43"/>
        <end position="66"/>
    </location>
</feature>